<feature type="disulfide bond" description="Redox-active" evidence="6">
    <location>
        <begin position="260"/>
        <end position="263"/>
    </location>
</feature>
<keyword evidence="2 6" id="KW-0862">Zinc</keyword>
<dbReference type="InterPro" id="IPR000397">
    <property type="entry name" value="Heat_shock_Hsp33"/>
</dbReference>
<evidence type="ECO:0000256" key="6">
    <source>
        <dbReference type="HAMAP-Rule" id="MF_00117"/>
    </source>
</evidence>
<dbReference type="PANTHER" id="PTHR30111:SF1">
    <property type="entry name" value="33 KDA CHAPERONIN"/>
    <property type="match status" value="1"/>
</dbReference>
<reference evidence="8" key="1">
    <citation type="submission" date="2017-08" db="EMBL/GenBank/DDBJ databases">
        <title>A dynamic microbial community with high functional redundancy inhabits the cold, oxic subseafloor aquifer.</title>
        <authorList>
            <person name="Tully B.J."/>
            <person name="Wheat C.G."/>
            <person name="Glazer B.T."/>
            <person name="Huber J.A."/>
        </authorList>
    </citation>
    <scope>NUCLEOTIDE SEQUENCE [LARGE SCALE GENOMIC DNA]</scope>
</reference>
<dbReference type="HAMAP" id="MF_00117">
    <property type="entry name" value="HslO"/>
    <property type="match status" value="1"/>
</dbReference>
<evidence type="ECO:0000256" key="4">
    <source>
        <dbReference type="ARBA" id="ARBA00023186"/>
    </source>
</evidence>
<evidence type="ECO:0000256" key="5">
    <source>
        <dbReference type="ARBA" id="ARBA00023284"/>
    </source>
</evidence>
<proteinExistence type="inferred from homology"/>
<evidence type="ECO:0000256" key="1">
    <source>
        <dbReference type="ARBA" id="ARBA00022490"/>
    </source>
</evidence>
<comment type="function">
    <text evidence="6">Redox regulated molecular chaperone. Protects both thermally unfolding and oxidatively damaged proteins from irreversible aggregation. Plays an important role in the bacterial defense system toward oxidative stress.</text>
</comment>
<organism evidence="7 8">
    <name type="scientific">SAR324 cluster bacterium</name>
    <dbReference type="NCBI Taxonomy" id="2024889"/>
    <lineage>
        <taxon>Bacteria</taxon>
        <taxon>Deltaproteobacteria</taxon>
        <taxon>SAR324 cluster</taxon>
    </lineage>
</organism>
<dbReference type="SUPFAM" id="SSF64397">
    <property type="entry name" value="Hsp33 domain"/>
    <property type="match status" value="1"/>
</dbReference>
<dbReference type="Gene3D" id="3.55.30.10">
    <property type="entry name" value="Hsp33 domain"/>
    <property type="match status" value="1"/>
</dbReference>
<keyword evidence="3 6" id="KW-1015">Disulfide bond</keyword>
<dbReference type="GO" id="GO:0044183">
    <property type="term" value="F:protein folding chaperone"/>
    <property type="evidence" value="ECO:0007669"/>
    <property type="project" value="TreeGrafter"/>
</dbReference>
<dbReference type="GO" id="GO:0042026">
    <property type="term" value="P:protein refolding"/>
    <property type="evidence" value="ECO:0007669"/>
    <property type="project" value="TreeGrafter"/>
</dbReference>
<keyword evidence="4 6" id="KW-0143">Chaperone</keyword>
<dbReference type="InterPro" id="IPR023212">
    <property type="entry name" value="Hsp33_helix_hairpin_bin_dom_sf"/>
</dbReference>
<dbReference type="PIRSF" id="PIRSF005261">
    <property type="entry name" value="Heat_shock_Hsp33"/>
    <property type="match status" value="1"/>
</dbReference>
<dbReference type="InterPro" id="IPR016154">
    <property type="entry name" value="Heat_shock_Hsp33_C"/>
</dbReference>
<comment type="subcellular location">
    <subcellularLocation>
        <location evidence="6">Cytoplasm</location>
    </subcellularLocation>
</comment>
<dbReference type="GO" id="GO:0005737">
    <property type="term" value="C:cytoplasm"/>
    <property type="evidence" value="ECO:0007669"/>
    <property type="project" value="UniProtKB-SubCell"/>
</dbReference>
<feature type="disulfide bond" description="Redox-active" evidence="6">
    <location>
        <begin position="227"/>
        <end position="229"/>
    </location>
</feature>
<dbReference type="Gene3D" id="1.10.287.480">
    <property type="entry name" value="helix hairpin bin"/>
    <property type="match status" value="1"/>
</dbReference>
<dbReference type="NCBIfam" id="NF001033">
    <property type="entry name" value="PRK00114.1"/>
    <property type="match status" value="1"/>
</dbReference>
<sequence>MTEQDTLQRFIFENTDSRGELVHLEKSYQSALERREYPPAIRQLLGEVMVAATLLSATIKFKGKLSLQLKSEGLLKILLVQITHDQKMRAMADWSGEVTDQTFPALIGRAYFSITIEPEKGERYQGIVPLDKDTFSLCLEEYFQQSEQLPTKIRLEVSETKAAGLLLQTLPQQEDLEGEKGWEHVTTLAATIKREELLDLSNEELLYRLYHAEQVRLFETQPVIFRCLCSQERCEQAILTLGAAEIKDIMEEDQQASMKCEFCNTDYILDLVDLARLHKQASENFADA</sequence>
<evidence type="ECO:0000313" key="7">
    <source>
        <dbReference type="EMBL" id="PCI30030.1"/>
    </source>
</evidence>
<dbReference type="AlphaFoldDB" id="A0A2A4T8R2"/>
<evidence type="ECO:0000313" key="8">
    <source>
        <dbReference type="Proteomes" id="UP000218113"/>
    </source>
</evidence>
<dbReference type="GO" id="GO:0051082">
    <property type="term" value="F:unfolded protein binding"/>
    <property type="evidence" value="ECO:0007669"/>
    <property type="project" value="UniProtKB-UniRule"/>
</dbReference>
<dbReference type="SUPFAM" id="SSF118352">
    <property type="entry name" value="HSP33 redox switch-like"/>
    <property type="match status" value="1"/>
</dbReference>
<protein>
    <recommendedName>
        <fullName evidence="6">33 kDa chaperonin</fullName>
    </recommendedName>
    <alternativeName>
        <fullName evidence="6">Heat shock protein 33 homolog</fullName>
        <shortName evidence="6">HSP33</shortName>
    </alternativeName>
</protein>
<comment type="PTM">
    <text evidence="6">Under oxidizing conditions two disulfide bonds are formed involving the reactive cysteines. Under reducing conditions zinc is bound to the reactive cysteines and the protein is inactive.</text>
</comment>
<evidence type="ECO:0000256" key="3">
    <source>
        <dbReference type="ARBA" id="ARBA00023157"/>
    </source>
</evidence>
<comment type="similarity">
    <text evidence="6">Belongs to the HSP33 family.</text>
</comment>
<dbReference type="CDD" id="cd00498">
    <property type="entry name" value="Hsp33"/>
    <property type="match status" value="1"/>
</dbReference>
<name>A0A2A4T8R2_9DELT</name>
<accession>A0A2A4T8R2</accession>
<dbReference type="Gene3D" id="3.90.1280.10">
    <property type="entry name" value="HSP33 redox switch-like"/>
    <property type="match status" value="1"/>
</dbReference>
<dbReference type="Pfam" id="PF01430">
    <property type="entry name" value="HSP33"/>
    <property type="match status" value="1"/>
</dbReference>
<comment type="caution">
    <text evidence="7">The sequence shown here is derived from an EMBL/GenBank/DDBJ whole genome shotgun (WGS) entry which is preliminary data.</text>
</comment>
<keyword evidence="5 6" id="KW-0676">Redox-active center</keyword>
<dbReference type="PANTHER" id="PTHR30111">
    <property type="entry name" value="33 KDA CHAPERONIN"/>
    <property type="match status" value="1"/>
</dbReference>
<evidence type="ECO:0000256" key="2">
    <source>
        <dbReference type="ARBA" id="ARBA00022833"/>
    </source>
</evidence>
<dbReference type="InterPro" id="IPR016153">
    <property type="entry name" value="Heat_shock_Hsp33_N"/>
</dbReference>
<dbReference type="EMBL" id="NVSR01000008">
    <property type="protein sequence ID" value="PCI30030.1"/>
    <property type="molecule type" value="Genomic_DNA"/>
</dbReference>
<gene>
    <name evidence="6" type="primary">hslO</name>
    <name evidence="7" type="ORF">COB67_02865</name>
</gene>
<dbReference type="Proteomes" id="UP000218113">
    <property type="component" value="Unassembled WGS sequence"/>
</dbReference>
<keyword evidence="1 6" id="KW-0963">Cytoplasm</keyword>